<evidence type="ECO:0000313" key="3">
    <source>
        <dbReference type="Proteomes" id="UP001497516"/>
    </source>
</evidence>
<reference evidence="2 3" key="1">
    <citation type="submission" date="2024-04" db="EMBL/GenBank/DDBJ databases">
        <authorList>
            <person name="Fracassetti M."/>
        </authorList>
    </citation>
    <scope>NUCLEOTIDE SEQUENCE [LARGE SCALE GENOMIC DNA]</scope>
</reference>
<evidence type="ECO:0000313" key="2">
    <source>
        <dbReference type="EMBL" id="CAL1355925.1"/>
    </source>
</evidence>
<dbReference type="InterPro" id="IPR025558">
    <property type="entry name" value="DUF4283"/>
</dbReference>
<gene>
    <name evidence="2" type="ORF">LTRI10_LOCUS3656</name>
</gene>
<accession>A0AAV2CJJ3</accession>
<sequence>MFFTTLRSVERPQRAVVSRSTPKRPPTQGISFFPSSLFTIKLGIIGIARALAVETMHATRMEVLPTTSLTPIKVNRLDTNSDSFSCSQACMMARVSSDQVVQFSMEAVQSSKYHTKHSLLGCLFTNKRITTMEVRDVVITHWQVKGKLKVVLTKHGLFEFTLPSEETKTWVLKRTPWVVNDIILHLRSWTTNISKKLYDDLAMVPLRVQMWDVKEDCCTQ</sequence>
<protein>
    <recommendedName>
        <fullName evidence="1">DUF4283 domain-containing protein</fullName>
    </recommendedName>
</protein>
<organism evidence="2 3">
    <name type="scientific">Linum trigynum</name>
    <dbReference type="NCBI Taxonomy" id="586398"/>
    <lineage>
        <taxon>Eukaryota</taxon>
        <taxon>Viridiplantae</taxon>
        <taxon>Streptophyta</taxon>
        <taxon>Embryophyta</taxon>
        <taxon>Tracheophyta</taxon>
        <taxon>Spermatophyta</taxon>
        <taxon>Magnoliopsida</taxon>
        <taxon>eudicotyledons</taxon>
        <taxon>Gunneridae</taxon>
        <taxon>Pentapetalae</taxon>
        <taxon>rosids</taxon>
        <taxon>fabids</taxon>
        <taxon>Malpighiales</taxon>
        <taxon>Linaceae</taxon>
        <taxon>Linum</taxon>
    </lineage>
</organism>
<evidence type="ECO:0000259" key="1">
    <source>
        <dbReference type="Pfam" id="PF14111"/>
    </source>
</evidence>
<dbReference type="EMBL" id="OZ034813">
    <property type="protein sequence ID" value="CAL1355925.1"/>
    <property type="molecule type" value="Genomic_DNA"/>
</dbReference>
<feature type="domain" description="DUF4283" evidence="1">
    <location>
        <begin position="116"/>
        <end position="193"/>
    </location>
</feature>
<dbReference type="Proteomes" id="UP001497516">
    <property type="component" value="Chromosome 1"/>
</dbReference>
<dbReference type="Pfam" id="PF14111">
    <property type="entry name" value="DUF4283"/>
    <property type="match status" value="1"/>
</dbReference>
<dbReference type="AlphaFoldDB" id="A0AAV2CJJ3"/>
<proteinExistence type="predicted"/>
<name>A0AAV2CJJ3_9ROSI</name>
<keyword evidence="3" id="KW-1185">Reference proteome</keyword>